<dbReference type="InterPro" id="IPR052906">
    <property type="entry name" value="Type_IV_Methyl-Rstrct_Enzyme"/>
</dbReference>
<reference evidence="4 5" key="1">
    <citation type="submission" date="2019-07" db="EMBL/GenBank/DDBJ databases">
        <title>Whole genome shotgun sequence of Lactobacillus rapi NBRC 109618.</title>
        <authorList>
            <person name="Hosoyama A."/>
            <person name="Uohara A."/>
            <person name="Ohji S."/>
            <person name="Ichikawa N."/>
        </authorList>
    </citation>
    <scope>NUCLEOTIDE SEQUENCE [LARGE SCALE GENOMIC DNA]</scope>
    <source>
        <strain evidence="4 5">NBRC 109618</strain>
    </source>
</reference>
<dbReference type="Proteomes" id="UP000321569">
    <property type="component" value="Unassembled WGS sequence"/>
</dbReference>
<evidence type="ECO:0000313" key="5">
    <source>
        <dbReference type="Proteomes" id="UP000321569"/>
    </source>
</evidence>
<evidence type="ECO:0000256" key="2">
    <source>
        <dbReference type="SAM" id="MobiDB-lite"/>
    </source>
</evidence>
<evidence type="ECO:0000259" key="3">
    <source>
        <dbReference type="Pfam" id="PF04471"/>
    </source>
</evidence>
<keyword evidence="1" id="KW-0378">Hydrolase</keyword>
<dbReference type="InterPro" id="IPR011335">
    <property type="entry name" value="Restrct_endonuc-II-like"/>
</dbReference>
<dbReference type="PANTHER" id="PTHR30015">
    <property type="entry name" value="MRR RESTRICTION SYSTEM PROTEIN"/>
    <property type="match status" value="1"/>
</dbReference>
<feature type="region of interest" description="Disordered" evidence="2">
    <location>
        <begin position="127"/>
        <end position="146"/>
    </location>
</feature>
<dbReference type="OrthoDB" id="9803736at2"/>
<dbReference type="GO" id="GO:0009307">
    <property type="term" value="P:DNA restriction-modification system"/>
    <property type="evidence" value="ECO:0007669"/>
    <property type="project" value="InterPro"/>
</dbReference>
<dbReference type="GO" id="GO:0003677">
    <property type="term" value="F:DNA binding"/>
    <property type="evidence" value="ECO:0007669"/>
    <property type="project" value="InterPro"/>
</dbReference>
<accession>A0A512PP35</accession>
<dbReference type="Gene3D" id="3.40.1350.10">
    <property type="match status" value="1"/>
</dbReference>
<sequence length="303" mass="34556">MANYKYKRRGAEGAILRALKSLGGSASRDALRDSIAEDSGSGFSYEDVFTKVVSKNGGKYIPFDFDFNFGINNLYATGYVEKPERMKDIVLTEKGRLRKTVNFPTDKEQKIVDEYWKKRIKLNNEKRKTKAKQVTDPIDSEQDAETADDDNWKVELIDQLNAFTPSKFESFSRLLISKMGVRIDDKLGKIQSRDHGIDGFGYFESDEFRTARVAIQSKKFTNNPVSEPDIDKFKGVMDGFNAEYGIFITTSYFTDNAKKKAVQGSKSVTLIDGRRIAELVAEYQLHVTPVETFTLDDYYFEKD</sequence>
<evidence type="ECO:0000256" key="1">
    <source>
        <dbReference type="ARBA" id="ARBA00022801"/>
    </source>
</evidence>
<comment type="caution">
    <text evidence="4">The sequence shown here is derived from an EMBL/GenBank/DDBJ whole genome shotgun (WGS) entry which is preliminary data.</text>
</comment>
<evidence type="ECO:0000313" key="4">
    <source>
        <dbReference type="EMBL" id="GEP72954.1"/>
    </source>
</evidence>
<dbReference type="GO" id="GO:0015666">
    <property type="term" value="F:restriction endodeoxyribonuclease activity"/>
    <property type="evidence" value="ECO:0007669"/>
    <property type="project" value="TreeGrafter"/>
</dbReference>
<dbReference type="InterPro" id="IPR011856">
    <property type="entry name" value="tRNA_endonuc-like_dom_sf"/>
</dbReference>
<feature type="domain" description="Restriction endonuclease type IV Mrr" evidence="3">
    <location>
        <begin position="161"/>
        <end position="280"/>
    </location>
</feature>
<organism evidence="4 5">
    <name type="scientific">Lentilactobacillus rapi</name>
    <dbReference type="NCBI Taxonomy" id="481723"/>
    <lineage>
        <taxon>Bacteria</taxon>
        <taxon>Bacillati</taxon>
        <taxon>Bacillota</taxon>
        <taxon>Bacilli</taxon>
        <taxon>Lactobacillales</taxon>
        <taxon>Lactobacillaceae</taxon>
        <taxon>Lentilactobacillus</taxon>
    </lineage>
</organism>
<name>A0A512PP35_9LACO</name>
<dbReference type="PANTHER" id="PTHR30015:SF7">
    <property type="entry name" value="TYPE IV METHYL-DIRECTED RESTRICTION ENZYME ECOKMRR"/>
    <property type="match status" value="1"/>
</dbReference>
<dbReference type="SUPFAM" id="SSF52980">
    <property type="entry name" value="Restriction endonuclease-like"/>
    <property type="match status" value="1"/>
</dbReference>
<protein>
    <submittedName>
        <fullName evidence="4">Restriction endonuclease</fullName>
    </submittedName>
</protein>
<dbReference type="AlphaFoldDB" id="A0A512PP35"/>
<dbReference type="InterPro" id="IPR007560">
    <property type="entry name" value="Restrct_endonuc_IV_Mrr"/>
</dbReference>
<dbReference type="Pfam" id="PF04471">
    <property type="entry name" value="Mrr_cat"/>
    <property type="match status" value="1"/>
</dbReference>
<proteinExistence type="predicted"/>
<keyword evidence="4" id="KW-0255">Endonuclease</keyword>
<keyword evidence="4" id="KW-0540">Nuclease</keyword>
<dbReference type="RefSeq" id="WP_056982281.1">
    <property type="nucleotide sequence ID" value="NZ_BKAM01000041.1"/>
</dbReference>
<dbReference type="EMBL" id="BKAM01000041">
    <property type="protein sequence ID" value="GEP72954.1"/>
    <property type="molecule type" value="Genomic_DNA"/>
</dbReference>
<gene>
    <name evidence="4" type="primary">mrr</name>
    <name evidence="4" type="ORF">LRA02_18220</name>
</gene>